<keyword evidence="2" id="KW-1003">Cell membrane</keyword>
<dbReference type="GO" id="GO:0047637">
    <property type="term" value="F:phosphatidylglycerol alanyltransferase activity"/>
    <property type="evidence" value="ECO:0007669"/>
    <property type="project" value="TreeGrafter"/>
</dbReference>
<feature type="transmembrane region" description="Helical" evidence="6">
    <location>
        <begin position="249"/>
        <end position="276"/>
    </location>
</feature>
<dbReference type="PANTHER" id="PTHR34697:SF2">
    <property type="entry name" value="PHOSPHATIDYLGLYCEROL LYSYLTRANSFERASE"/>
    <property type="match status" value="1"/>
</dbReference>
<feature type="transmembrane region" description="Helical" evidence="6">
    <location>
        <begin position="431"/>
        <end position="448"/>
    </location>
</feature>
<feature type="transmembrane region" description="Helical" evidence="6">
    <location>
        <begin position="21"/>
        <end position="39"/>
    </location>
</feature>
<dbReference type="PANTHER" id="PTHR34697">
    <property type="entry name" value="PHOSPHATIDYLGLYCEROL LYSYLTRANSFERASE"/>
    <property type="match status" value="1"/>
</dbReference>
<dbReference type="NCBIfam" id="NF033480">
    <property type="entry name" value="bifunc_MprF"/>
    <property type="match status" value="1"/>
</dbReference>
<dbReference type="GO" id="GO:0055091">
    <property type="term" value="P:phospholipid homeostasis"/>
    <property type="evidence" value="ECO:0007669"/>
    <property type="project" value="TreeGrafter"/>
</dbReference>
<proteinExistence type="predicted"/>
<evidence type="ECO:0000256" key="4">
    <source>
        <dbReference type="ARBA" id="ARBA00022989"/>
    </source>
</evidence>
<evidence type="ECO:0000256" key="5">
    <source>
        <dbReference type="ARBA" id="ARBA00023136"/>
    </source>
</evidence>
<evidence type="ECO:0000256" key="3">
    <source>
        <dbReference type="ARBA" id="ARBA00022692"/>
    </source>
</evidence>
<dbReference type="KEGG" id="sur:STAUR_1111"/>
<evidence type="ECO:0000256" key="2">
    <source>
        <dbReference type="ARBA" id="ARBA00022475"/>
    </source>
</evidence>
<feature type="transmembrane region" description="Helical" evidence="6">
    <location>
        <begin position="288"/>
        <end position="312"/>
    </location>
</feature>
<feature type="transmembrane region" description="Helical" evidence="6">
    <location>
        <begin position="407"/>
        <end position="425"/>
    </location>
</feature>
<dbReference type="InterPro" id="IPR051211">
    <property type="entry name" value="PG_lysyltransferase"/>
</dbReference>
<dbReference type="InterPro" id="IPR024320">
    <property type="entry name" value="LPG_synthase_C"/>
</dbReference>
<name>E3FET4_STIAD</name>
<sequence>MQETTHLPPVSGRSFHVLGRLLLGLLPVALLLMATRVLWHELSALRWVDVLREMRAQPPWRLGLATLATAASYLALTLYDVLALRYIGRRLPYQKVGRIAFTACSVGNNLGLSILGSGSVRYRLYTSEGLAPGEIARVAAFSALTFWVGLLSAGGLGVAWAPEALALLHLSSPLARALGGGMVLVAVGYWLLTVHVHRQASPQGVLARLPTPRVALGQIGVASLDWSMSALVLFLLLPPGTDLSYPGLLALFVTAQVAGIVSQVPGGLGIFDFVILTSLSPHVPVPTVMGMLVVYRLLYYLAPLMLGLGLMAEHELSHRREALARLTEGVRDTLAPLVPPLAAAGCFLAGAILLFSGVTPAEKPRLEFLGGFLPLPLLEASHFLGSLTGMALLILARGLLRRLDGAFLLAMGLLLAGGLLSLAKGVDYEEATVLFALVLALWPFRNRFHRHASLFSERFSLPWLGAILAVVATSVWLGFFSYRHVDYSHDLWWHFTLQGDAPRFLRAMVGTVSVALLFSLYTLLQPATARARPLNDEELAWARPVVASAPESSAHLALVGDKALLFNEAHTAFLMYGVAGRSWVSMGDPVGPEEEATELAWRFHEKADRHDGWTCFYQVGPSALPRYLDMGLALLKLGEEATVPLADFQLETPANRGLRHTHRKMEKEGFTFEVVPREGVAALLPELEAISRAWMEEKHTREKGFSLGYFSARYLEEGPVALVRRQGSVLGFANVWAPTLRDELSVDLMRHRPEAPRGVMDYLFLSLMLWGKEQGYGRFNLGMAPFSGLKSRSLAPLWHRLGTFLFRHGEHFYNFQGVRQYKEKFHPVWTPRYLAAPGGWVLPRVLTHVSSLVSRGITGVVTR</sequence>
<feature type="transmembrane region" description="Helical" evidence="6">
    <location>
        <begin position="215"/>
        <end position="237"/>
    </location>
</feature>
<evidence type="ECO:0000256" key="6">
    <source>
        <dbReference type="SAM" id="Phobius"/>
    </source>
</evidence>
<keyword evidence="9" id="KW-1185">Reference proteome</keyword>
<evidence type="ECO:0000313" key="8">
    <source>
        <dbReference type="EMBL" id="ADO68915.1"/>
    </source>
</evidence>
<dbReference type="AlphaFoldDB" id="E3FET4"/>
<evidence type="ECO:0000256" key="1">
    <source>
        <dbReference type="ARBA" id="ARBA00004651"/>
    </source>
</evidence>
<keyword evidence="4 6" id="KW-1133">Transmembrane helix</keyword>
<feature type="transmembrane region" description="Helical" evidence="6">
    <location>
        <begin position="333"/>
        <end position="355"/>
    </location>
</feature>
<dbReference type="InterPro" id="IPR016181">
    <property type="entry name" value="Acyl_CoA_acyltransferase"/>
</dbReference>
<dbReference type="GO" id="GO:0005886">
    <property type="term" value="C:plasma membrane"/>
    <property type="evidence" value="ECO:0007669"/>
    <property type="project" value="UniProtKB-SubCell"/>
</dbReference>
<gene>
    <name evidence="8" type="ordered locus">STAUR_1111</name>
</gene>
<feature type="transmembrane region" description="Helical" evidence="6">
    <location>
        <begin position="375"/>
        <end position="395"/>
    </location>
</feature>
<evidence type="ECO:0000259" key="7">
    <source>
        <dbReference type="Pfam" id="PF09924"/>
    </source>
</evidence>
<evidence type="ECO:0000313" key="9">
    <source>
        <dbReference type="Proteomes" id="UP000001351"/>
    </source>
</evidence>
<feature type="transmembrane region" description="Helical" evidence="6">
    <location>
        <begin position="96"/>
        <end position="115"/>
    </location>
</feature>
<protein>
    <submittedName>
        <fullName evidence="8">Conserved uncharacterized protein</fullName>
    </submittedName>
</protein>
<dbReference type="Pfam" id="PF09924">
    <property type="entry name" value="LPG_synthase_C"/>
    <property type="match status" value="1"/>
</dbReference>
<feature type="transmembrane region" description="Helical" evidence="6">
    <location>
        <begin position="59"/>
        <end position="84"/>
    </location>
</feature>
<feature type="transmembrane region" description="Helical" evidence="6">
    <location>
        <begin position="504"/>
        <end position="524"/>
    </location>
</feature>
<feature type="transmembrane region" description="Helical" evidence="6">
    <location>
        <begin position="135"/>
        <end position="161"/>
    </location>
</feature>
<feature type="transmembrane region" description="Helical" evidence="6">
    <location>
        <begin position="460"/>
        <end position="484"/>
    </location>
</feature>
<dbReference type="RefSeq" id="WP_013374504.1">
    <property type="nucleotide sequence ID" value="NC_014623.1"/>
</dbReference>
<feature type="domain" description="Phosphatidylglycerol lysyltransferase C-terminal" evidence="7">
    <location>
        <begin position="551"/>
        <end position="835"/>
    </location>
</feature>
<keyword evidence="3 6" id="KW-0812">Transmembrane</keyword>
<feature type="transmembrane region" description="Helical" evidence="6">
    <location>
        <begin position="173"/>
        <end position="192"/>
    </location>
</feature>
<dbReference type="eggNOG" id="COG2898">
    <property type="taxonomic scope" value="Bacteria"/>
</dbReference>
<dbReference type="eggNOG" id="COG0392">
    <property type="taxonomic scope" value="Bacteria"/>
</dbReference>
<keyword evidence="5 6" id="KW-0472">Membrane</keyword>
<dbReference type="SUPFAM" id="SSF55729">
    <property type="entry name" value="Acyl-CoA N-acyltransferases (Nat)"/>
    <property type="match status" value="1"/>
</dbReference>
<organism evidence="8 9">
    <name type="scientific">Stigmatella aurantiaca (strain DW4/3-1)</name>
    <dbReference type="NCBI Taxonomy" id="378806"/>
    <lineage>
        <taxon>Bacteria</taxon>
        <taxon>Pseudomonadati</taxon>
        <taxon>Myxococcota</taxon>
        <taxon>Myxococcia</taxon>
        <taxon>Myxococcales</taxon>
        <taxon>Cystobacterineae</taxon>
        <taxon>Archangiaceae</taxon>
        <taxon>Stigmatella</taxon>
    </lineage>
</organism>
<dbReference type="HOGENOM" id="CLU_008255_7_0_7"/>
<dbReference type="EMBL" id="CP002271">
    <property type="protein sequence ID" value="ADO68915.1"/>
    <property type="molecule type" value="Genomic_DNA"/>
</dbReference>
<dbReference type="Proteomes" id="UP000001351">
    <property type="component" value="Chromosome"/>
</dbReference>
<comment type="subcellular location">
    <subcellularLocation>
        <location evidence="1">Cell membrane</location>
        <topology evidence="1">Multi-pass membrane protein</topology>
    </subcellularLocation>
</comment>
<accession>E3FET4</accession>
<reference evidence="8 9" key="1">
    <citation type="journal article" date="2011" name="Mol. Biol. Evol.">
        <title>Comparative genomic analysis of fruiting body formation in Myxococcales.</title>
        <authorList>
            <person name="Huntley S."/>
            <person name="Hamann N."/>
            <person name="Wegener-Feldbrugge S."/>
            <person name="Treuner-Lange A."/>
            <person name="Kube M."/>
            <person name="Reinhardt R."/>
            <person name="Klages S."/>
            <person name="Muller R."/>
            <person name="Ronning C.M."/>
            <person name="Nierman W.C."/>
            <person name="Sogaard-Andersen L."/>
        </authorList>
    </citation>
    <scope>NUCLEOTIDE SEQUENCE [LARGE SCALE GENOMIC DNA]</scope>
    <source>
        <strain evidence="8 9">DW4/3-1</strain>
    </source>
</reference>
<dbReference type="STRING" id="378806.STAUR_1111"/>